<evidence type="ECO:0000313" key="2">
    <source>
        <dbReference type="Proteomes" id="UP000248405"/>
    </source>
</evidence>
<protein>
    <submittedName>
        <fullName evidence="1">Uncharacterized protein</fullName>
    </submittedName>
</protein>
<gene>
    <name evidence="1" type="ORF">BO88DRAFT_403267</name>
</gene>
<reference evidence="1" key="1">
    <citation type="submission" date="2016-12" db="EMBL/GenBank/DDBJ databases">
        <title>The genomes of Aspergillus section Nigri reveals drivers in fungal speciation.</title>
        <authorList>
            <consortium name="DOE Joint Genome Institute"/>
            <person name="Vesth T.C."/>
            <person name="Nybo J."/>
            <person name="Theobald S."/>
            <person name="Brandl J."/>
            <person name="Frisvad J.C."/>
            <person name="Nielsen K.F."/>
            <person name="Lyhne E.K."/>
            <person name="Kogle M.E."/>
            <person name="Kuo A."/>
            <person name="Riley R."/>
            <person name="Clum A."/>
            <person name="Nolan M."/>
            <person name="Lipzen A."/>
            <person name="Salamov A."/>
            <person name="Henrissat B."/>
            <person name="Wiebenga A."/>
            <person name="De Vries R.P."/>
            <person name="Grigoriev I.V."/>
            <person name="Mortensen U.H."/>
            <person name="Andersen M.R."/>
            <person name="Baker S.E."/>
        </authorList>
    </citation>
    <scope>NUCLEOTIDE SEQUENCE [LARGE SCALE GENOMIC DNA]</scope>
    <source>
        <strain evidence="1">CBS 113365</strain>
    </source>
</reference>
<keyword evidence="2" id="KW-1185">Reference proteome</keyword>
<dbReference type="Proteomes" id="UP000248405">
    <property type="component" value="Unassembled WGS sequence"/>
</dbReference>
<dbReference type="GeneID" id="37210917"/>
<proteinExistence type="predicted"/>
<dbReference type="RefSeq" id="XP_025564890.1">
    <property type="nucleotide sequence ID" value="XM_025706325.1"/>
</dbReference>
<organism evidence="1 2">
    <name type="scientific">Aspergillus vadensis (strain CBS 113365 / IMI 142717 / IBT 24658)</name>
    <dbReference type="NCBI Taxonomy" id="1448311"/>
    <lineage>
        <taxon>Eukaryota</taxon>
        <taxon>Fungi</taxon>
        <taxon>Dikarya</taxon>
        <taxon>Ascomycota</taxon>
        <taxon>Pezizomycotina</taxon>
        <taxon>Eurotiomycetes</taxon>
        <taxon>Eurotiomycetidae</taxon>
        <taxon>Eurotiales</taxon>
        <taxon>Aspergillaceae</taxon>
        <taxon>Aspergillus</taxon>
        <taxon>Aspergillus subgen. Circumdati</taxon>
    </lineage>
</organism>
<dbReference type="AlphaFoldDB" id="A0A319BD77"/>
<dbReference type="EMBL" id="KZ821619">
    <property type="protein sequence ID" value="PYH71096.1"/>
    <property type="molecule type" value="Genomic_DNA"/>
</dbReference>
<name>A0A319BD77_ASPVC</name>
<accession>A0A319BD77</accession>
<evidence type="ECO:0000313" key="1">
    <source>
        <dbReference type="EMBL" id="PYH71096.1"/>
    </source>
</evidence>
<sequence length="84" mass="8872">MQSMHNASPSLALVSVQLPSVSVSQSSHLGKTFRLGKNKQQIREGGAVLTVQPDMPHLLCEVGIDNLNPSPIPVVPVCGDVMNA</sequence>